<protein>
    <submittedName>
        <fullName evidence="1">Uncharacterized protein</fullName>
    </submittedName>
</protein>
<evidence type="ECO:0000313" key="2">
    <source>
        <dbReference type="Proteomes" id="UP000075377"/>
    </source>
</evidence>
<dbReference type="PATRIC" id="fig|178901.14.peg.2881"/>
<sequence length="62" mass="6630">MASEPVKGQAVSSDISITSAVMEMVRGDAAVNDVPLARRAHVFAEVFLDGDVMRVAELALRE</sequence>
<accession>A0A149UMS5</accession>
<comment type="caution">
    <text evidence="1">The sequence shown here is derived from an EMBL/GenBank/DDBJ whole genome shotgun (WGS) entry which is preliminary data.</text>
</comment>
<dbReference type="RefSeq" id="WP_061500850.1">
    <property type="nucleotide sequence ID" value="NZ_LHZX01000291.1"/>
</dbReference>
<organism evidence="1 2">
    <name type="scientific">Acetobacter malorum</name>
    <dbReference type="NCBI Taxonomy" id="178901"/>
    <lineage>
        <taxon>Bacteria</taxon>
        <taxon>Pseudomonadati</taxon>
        <taxon>Pseudomonadota</taxon>
        <taxon>Alphaproteobacteria</taxon>
        <taxon>Acetobacterales</taxon>
        <taxon>Acetobacteraceae</taxon>
        <taxon>Acetobacter</taxon>
    </lineage>
</organism>
<name>A0A149UMS5_9PROT</name>
<dbReference type="EMBL" id="LHZX01000291">
    <property type="protein sequence ID" value="KXV69208.1"/>
    <property type="molecule type" value="Genomic_DNA"/>
</dbReference>
<proteinExistence type="predicted"/>
<reference evidence="1 2" key="1">
    <citation type="submission" date="2015-06" db="EMBL/GenBank/DDBJ databases">
        <title>Improved classification and identification of acetic acid bacteria using matrix-assisted laser desorption/ionization time-of-flight mass spectrometry; Gluconobacter nephelii and Gluconobacter uchimurae are later heterotypic synonyms of Gluconobacter japonicus and Gluconobacter oxydans, respectively.</title>
        <authorList>
            <person name="Li L."/>
            <person name="Cleenwerck I."/>
            <person name="De Vuyst L."/>
            <person name="Vandamme P."/>
        </authorList>
    </citation>
    <scope>NUCLEOTIDE SEQUENCE [LARGE SCALE GENOMIC DNA]</scope>
    <source>
        <strain evidence="1 2">LMG 1699</strain>
    </source>
</reference>
<dbReference type="Proteomes" id="UP000075377">
    <property type="component" value="Unassembled WGS sequence"/>
</dbReference>
<dbReference type="AlphaFoldDB" id="A0A149UMS5"/>
<evidence type="ECO:0000313" key="1">
    <source>
        <dbReference type="EMBL" id="KXV69208.1"/>
    </source>
</evidence>
<gene>
    <name evidence="1" type="ORF">AD951_07665</name>
</gene>